<comment type="caution">
    <text evidence="1">The sequence shown here is derived from an EMBL/GenBank/DDBJ whole genome shotgun (WGS) entry which is preliminary data.</text>
</comment>
<dbReference type="EMBL" id="BAAFSG010000001">
    <property type="protein sequence ID" value="GAB1254574.1"/>
    <property type="molecule type" value="Genomic_DNA"/>
</dbReference>
<keyword evidence="2" id="KW-1185">Reference proteome</keyword>
<accession>A0ABQ0E9W7</accession>
<gene>
    <name evidence="1" type="ORF">Defa_20610</name>
</gene>
<evidence type="ECO:0000313" key="1">
    <source>
        <dbReference type="EMBL" id="GAB1254574.1"/>
    </source>
</evidence>
<protein>
    <submittedName>
        <fullName evidence="1">Uncharacterized protein</fullName>
    </submittedName>
</protein>
<sequence>MGLPQKQANRLYELSKKGCAGKSEEVRLFFQSSSGAWYWGSAVESNFSPHMDALQISYGVDLVPVNIFAIYLGSSCDKYEIDKDGAQFSRALQSMTAMANNALAGEDVSLKSAITPLAIIQPIDAEEA</sequence>
<evidence type="ECO:0000313" key="2">
    <source>
        <dbReference type="Proteomes" id="UP001628192"/>
    </source>
</evidence>
<reference evidence="1 2" key="1">
    <citation type="journal article" date="2025" name="Int. J. Syst. Evol. Microbiol.">
        <title>Desulfovibrio falkowii sp. nov., Porphyromonas miyakawae sp. nov., Mediterraneibacter flintii sp. nov. and Owariibacterium komagatae gen. nov., sp. nov., isolated from human faeces.</title>
        <authorList>
            <person name="Hamaguchi T."/>
            <person name="Ohara M."/>
            <person name="Hisatomi A."/>
            <person name="Sekiguchi K."/>
            <person name="Takeda J.I."/>
            <person name="Ueyama J."/>
            <person name="Ito M."/>
            <person name="Nishiwaki H."/>
            <person name="Ogi T."/>
            <person name="Hirayama M."/>
            <person name="Ohkuma M."/>
            <person name="Sakamoto M."/>
            <person name="Ohno K."/>
        </authorList>
    </citation>
    <scope>NUCLEOTIDE SEQUENCE [LARGE SCALE GENOMIC DNA]</scope>
    <source>
        <strain evidence="1 2">13CB8C</strain>
    </source>
</reference>
<dbReference type="Proteomes" id="UP001628192">
    <property type="component" value="Unassembled WGS sequence"/>
</dbReference>
<organism evidence="1 2">
    <name type="scientific">Desulfovibrio falkowii</name>
    <dbReference type="NCBI Taxonomy" id="3136602"/>
    <lineage>
        <taxon>Bacteria</taxon>
        <taxon>Pseudomonadati</taxon>
        <taxon>Thermodesulfobacteriota</taxon>
        <taxon>Desulfovibrionia</taxon>
        <taxon>Desulfovibrionales</taxon>
        <taxon>Desulfovibrionaceae</taxon>
        <taxon>Desulfovibrio</taxon>
    </lineage>
</organism>
<proteinExistence type="predicted"/>
<name>A0ABQ0E9W7_9BACT</name>